<evidence type="ECO:0000256" key="9">
    <source>
        <dbReference type="ARBA" id="ARBA00022918"/>
    </source>
</evidence>
<dbReference type="CDD" id="cd00303">
    <property type="entry name" value="retropepsin_like"/>
    <property type="match status" value="1"/>
</dbReference>
<dbReference type="HOGENOM" id="CLU_000384_17_0_1"/>
<dbReference type="VEuPathDB" id="FungiDB:KRP23_11759"/>
<feature type="compositionally biased region" description="Polar residues" evidence="10">
    <location>
        <begin position="246"/>
        <end position="256"/>
    </location>
</feature>
<dbReference type="GO" id="GO:0004519">
    <property type="term" value="F:endonuclease activity"/>
    <property type="evidence" value="ECO:0007669"/>
    <property type="project" value="UniProtKB-KW"/>
</dbReference>
<dbReference type="Proteomes" id="UP000005238">
    <property type="component" value="Unassembled WGS sequence"/>
</dbReference>
<dbReference type="VEuPathDB" id="FungiDB:KRP22_2512"/>
<evidence type="ECO:0000256" key="8">
    <source>
        <dbReference type="ARBA" id="ARBA00022801"/>
    </source>
</evidence>
<name>H3H8C5_PHYRM</name>
<dbReference type="EnsemblProtists" id="Phyra87041">
    <property type="protein sequence ID" value="Phyra87041"/>
    <property type="gene ID" value="Phyra87041"/>
</dbReference>
<evidence type="ECO:0000313" key="13">
    <source>
        <dbReference type="Proteomes" id="UP000005238"/>
    </source>
</evidence>
<evidence type="ECO:0000256" key="2">
    <source>
        <dbReference type="ARBA" id="ARBA00022670"/>
    </source>
</evidence>
<dbReference type="InterPro" id="IPR043128">
    <property type="entry name" value="Rev_trsase/Diguanyl_cyclase"/>
</dbReference>
<evidence type="ECO:0000256" key="3">
    <source>
        <dbReference type="ARBA" id="ARBA00022679"/>
    </source>
</evidence>
<dbReference type="PANTHER" id="PTHR33064">
    <property type="entry name" value="POL PROTEIN"/>
    <property type="match status" value="1"/>
</dbReference>
<dbReference type="GO" id="GO:0006508">
    <property type="term" value="P:proteolysis"/>
    <property type="evidence" value="ECO:0007669"/>
    <property type="project" value="UniProtKB-KW"/>
</dbReference>
<dbReference type="PROSITE" id="PS50878">
    <property type="entry name" value="RT_POL"/>
    <property type="match status" value="1"/>
</dbReference>
<dbReference type="PANTHER" id="PTHR33064:SF37">
    <property type="entry name" value="RIBONUCLEASE H"/>
    <property type="match status" value="1"/>
</dbReference>
<dbReference type="EMBL" id="DS567371">
    <property type="status" value="NOT_ANNOTATED_CDS"/>
    <property type="molecule type" value="Genomic_DNA"/>
</dbReference>
<dbReference type="EC" id="2.7.7.49" evidence="1"/>
<feature type="compositionally biased region" description="Basic and acidic residues" evidence="10">
    <location>
        <begin position="232"/>
        <end position="245"/>
    </location>
</feature>
<feature type="domain" description="Reverse transcriptase" evidence="11">
    <location>
        <begin position="559"/>
        <end position="740"/>
    </location>
</feature>
<dbReference type="eggNOG" id="KOG0017">
    <property type="taxonomic scope" value="Eukaryota"/>
</dbReference>
<accession>H3H8C5</accession>
<keyword evidence="7" id="KW-0255">Endonuclease</keyword>
<dbReference type="Gene3D" id="3.30.70.270">
    <property type="match status" value="2"/>
</dbReference>
<evidence type="ECO:0000256" key="7">
    <source>
        <dbReference type="ARBA" id="ARBA00022759"/>
    </source>
</evidence>
<dbReference type="VEuPathDB" id="FungiDB:KRP23_5798"/>
<dbReference type="InterPro" id="IPR041373">
    <property type="entry name" value="RT_RNaseH"/>
</dbReference>
<dbReference type="Pfam" id="PF00078">
    <property type="entry name" value="RVT_1"/>
    <property type="match status" value="1"/>
</dbReference>
<dbReference type="InterPro" id="IPR043502">
    <property type="entry name" value="DNA/RNA_pol_sf"/>
</dbReference>
<proteinExistence type="predicted"/>
<dbReference type="Gene3D" id="3.10.10.10">
    <property type="entry name" value="HIV Type 1 Reverse Transcriptase, subunit A, domain 1"/>
    <property type="match status" value="1"/>
</dbReference>
<evidence type="ECO:0000256" key="1">
    <source>
        <dbReference type="ARBA" id="ARBA00012493"/>
    </source>
</evidence>
<keyword evidence="3" id="KW-0808">Transferase</keyword>
<keyword evidence="9" id="KW-0695">RNA-directed DNA polymerase</keyword>
<dbReference type="InterPro" id="IPR021109">
    <property type="entry name" value="Peptidase_aspartic_dom_sf"/>
</dbReference>
<keyword evidence="4" id="KW-0548">Nucleotidyltransferase</keyword>
<dbReference type="VEuPathDB" id="FungiDB:KRP22_2515"/>
<keyword evidence="8" id="KW-0378">Hydrolase</keyword>
<protein>
    <recommendedName>
        <fullName evidence="1">RNA-directed DNA polymerase</fullName>
        <ecNumber evidence="1">2.7.7.49</ecNumber>
    </recommendedName>
</protein>
<evidence type="ECO:0000256" key="4">
    <source>
        <dbReference type="ARBA" id="ARBA00022695"/>
    </source>
</evidence>
<dbReference type="VEuPathDB" id="FungiDB:KRP22_2511"/>
<organism evidence="12 13">
    <name type="scientific">Phytophthora ramorum</name>
    <name type="common">Sudden oak death agent</name>
    <dbReference type="NCBI Taxonomy" id="164328"/>
    <lineage>
        <taxon>Eukaryota</taxon>
        <taxon>Sar</taxon>
        <taxon>Stramenopiles</taxon>
        <taxon>Oomycota</taxon>
        <taxon>Peronosporomycetes</taxon>
        <taxon>Peronosporales</taxon>
        <taxon>Peronosporaceae</taxon>
        <taxon>Phytophthora</taxon>
    </lineage>
</organism>
<evidence type="ECO:0000256" key="10">
    <source>
        <dbReference type="SAM" id="MobiDB-lite"/>
    </source>
</evidence>
<dbReference type="Pfam" id="PF17917">
    <property type="entry name" value="RT_RNaseH"/>
    <property type="match status" value="1"/>
</dbReference>
<feature type="region of interest" description="Disordered" evidence="10">
    <location>
        <begin position="232"/>
        <end position="285"/>
    </location>
</feature>
<keyword evidence="6" id="KW-0064">Aspartyl protease</keyword>
<feature type="region of interest" description="Disordered" evidence="10">
    <location>
        <begin position="1007"/>
        <end position="1058"/>
    </location>
</feature>
<evidence type="ECO:0000313" key="12">
    <source>
        <dbReference type="EnsemblProtists" id="Phyra87041"/>
    </source>
</evidence>
<keyword evidence="5" id="KW-0540">Nuclease</keyword>
<reference evidence="13" key="1">
    <citation type="journal article" date="2006" name="Science">
        <title>Phytophthora genome sequences uncover evolutionary origins and mechanisms of pathogenesis.</title>
        <authorList>
            <person name="Tyler B.M."/>
            <person name="Tripathy S."/>
            <person name="Zhang X."/>
            <person name="Dehal P."/>
            <person name="Jiang R.H."/>
            <person name="Aerts A."/>
            <person name="Arredondo F.D."/>
            <person name="Baxter L."/>
            <person name="Bensasson D."/>
            <person name="Beynon J.L."/>
            <person name="Chapman J."/>
            <person name="Damasceno C.M."/>
            <person name="Dorrance A.E."/>
            <person name="Dou D."/>
            <person name="Dickerman A.W."/>
            <person name="Dubchak I.L."/>
            <person name="Garbelotto M."/>
            <person name="Gijzen M."/>
            <person name="Gordon S.G."/>
            <person name="Govers F."/>
            <person name="Grunwald N.J."/>
            <person name="Huang W."/>
            <person name="Ivors K.L."/>
            <person name="Jones R.W."/>
            <person name="Kamoun S."/>
            <person name="Krampis K."/>
            <person name="Lamour K.H."/>
            <person name="Lee M.K."/>
            <person name="McDonald W.H."/>
            <person name="Medina M."/>
            <person name="Meijer H.J."/>
            <person name="Nordberg E.K."/>
            <person name="Maclean D.J."/>
            <person name="Ospina-Giraldo M.D."/>
            <person name="Morris P.F."/>
            <person name="Phuntumart V."/>
            <person name="Putnam N.H."/>
            <person name="Rash S."/>
            <person name="Rose J.K."/>
            <person name="Sakihama Y."/>
            <person name="Salamov A.A."/>
            <person name="Savidor A."/>
            <person name="Scheuring C.F."/>
            <person name="Smith B.M."/>
            <person name="Sobral B.W."/>
            <person name="Terry A."/>
            <person name="Torto-Alalibo T.A."/>
            <person name="Win J."/>
            <person name="Xu Z."/>
            <person name="Zhang H."/>
            <person name="Grigoriev I.V."/>
            <person name="Rokhsar D.S."/>
            <person name="Boore J.L."/>
        </authorList>
    </citation>
    <scope>NUCLEOTIDE SEQUENCE [LARGE SCALE GENOMIC DNA]</scope>
    <source>
        <strain evidence="13">Pr102</strain>
    </source>
</reference>
<dbReference type="GO" id="GO:0003964">
    <property type="term" value="F:RNA-directed DNA polymerase activity"/>
    <property type="evidence" value="ECO:0007669"/>
    <property type="project" value="UniProtKB-KW"/>
</dbReference>
<dbReference type="GO" id="GO:0004190">
    <property type="term" value="F:aspartic-type endopeptidase activity"/>
    <property type="evidence" value="ECO:0007669"/>
    <property type="project" value="UniProtKB-KW"/>
</dbReference>
<evidence type="ECO:0000259" key="11">
    <source>
        <dbReference type="PROSITE" id="PS50878"/>
    </source>
</evidence>
<feature type="compositionally biased region" description="Acidic residues" evidence="10">
    <location>
        <begin position="1007"/>
        <end position="1017"/>
    </location>
</feature>
<dbReference type="InParanoid" id="H3H8C5"/>
<evidence type="ECO:0000256" key="5">
    <source>
        <dbReference type="ARBA" id="ARBA00022722"/>
    </source>
</evidence>
<keyword evidence="2" id="KW-0645">Protease</keyword>
<reference evidence="12" key="2">
    <citation type="submission" date="2015-06" db="UniProtKB">
        <authorList>
            <consortium name="EnsemblProtists"/>
        </authorList>
    </citation>
    <scope>IDENTIFICATION</scope>
    <source>
        <strain evidence="12">Pr102</strain>
    </source>
</reference>
<dbReference type="AlphaFoldDB" id="H3H8C5"/>
<dbReference type="InterPro" id="IPR051320">
    <property type="entry name" value="Viral_Replic_Matur_Polypro"/>
</dbReference>
<dbReference type="CDD" id="cd01647">
    <property type="entry name" value="RT_LTR"/>
    <property type="match status" value="1"/>
</dbReference>
<dbReference type="Pfam" id="PF13650">
    <property type="entry name" value="Asp_protease_2"/>
    <property type="match status" value="1"/>
</dbReference>
<sequence length="1058" mass="118426">MPNSTQYENDGDVIMTPAHQPVFEFLHAPKLEGWGQDALVTWKKQREQYEECIRQRCVESGERPEVAMRPIKLAFEPKLLEALCLYELQKPVDDVMDSELRALINQRVQSVKNAQVPDLDALFKKHLNVDMHEDDIDARVLKYFRDFSDLVEKNGLGDILGVGDPLKPAYNERMKLRCNFLVDNLEPAILRDEVRRHTKFVDQEAKRNDFVLFRVIKEKALAQHKYHVLTRDQKGKLNSDKRDKATTSSDKSQSNGGKKWPRPTGTGGARSSGPSKTTETKIKPPRTGCWHCKGDHWLRDCPTATEADKAVAVERMKALRNGSKAKKVTPSLAVGEVIVNGLISLPYCADSGATSSYIARQSVEELIDLGAEVTVKPLPEPMEVTVAGGAVIVCHDSVKLDLRLQTVAGPVHLTEVTCTVFEGQEEEFILGNDMLVSLGIDVNAQLSQLAGGHVMQDNDPFEPEEPQGVDPSDVRHLLEAMVTAAGENGFPLEYLPPLLDLVMEFEDVFRIELGNDPPADVEPLRITIRAGSQPYRTRPRRYAPAQSDFLRAHTQQLLDMGFIRRNQQSHWACAAVPVPKANRPSTFRLTIDYRPVNAITVPIAGTAPDLAAAARNVRGVCGFANFDMTNGFTQLPLHPDSQEVMSFVTDDAVFTPTRVPQGATDSALHFQNQMQVVFRKMLYKNLLVWIDDLLVYARSPVEFIAALRQFFECVQGARLKLSVLKSCLFQTATKWCGKIFSGEGIAHDPARVSGLQSLPLPVTAADLQQFLCAAGWLRDSIMDYSRVMQPLHILLEAALQQVGRTKRLAAGFTLSWNDGDKAAFTTARNLLATTQMLHFPDDSASLCVFSDASERGWGLLVSQVREWNDALPAVEQQHELLLCKSGVFSDTEQRWSIIEKEAFPIIFAARNLGYLLVRRGGFRLYCDHKNLVFVFAPDKEVKRHVRGKLQRWALSLTGLAFQVEHIDGTDNLWADLLSRWGLPVEEVGVSMQCKFITRSRARELAEAADAEESESVVEPEMRVDQDHTHRVDQVHRGHELPEHSEVLVDPNHAEPVDQ</sequence>
<dbReference type="SUPFAM" id="SSF56672">
    <property type="entry name" value="DNA/RNA polymerases"/>
    <property type="match status" value="1"/>
</dbReference>
<dbReference type="Gene3D" id="2.40.70.10">
    <property type="entry name" value="Acid Proteases"/>
    <property type="match status" value="1"/>
</dbReference>
<dbReference type="InterPro" id="IPR000477">
    <property type="entry name" value="RT_dom"/>
</dbReference>
<evidence type="ECO:0000256" key="6">
    <source>
        <dbReference type="ARBA" id="ARBA00022750"/>
    </source>
</evidence>
<keyword evidence="13" id="KW-1185">Reference proteome</keyword>
<feature type="compositionally biased region" description="Basic and acidic residues" evidence="10">
    <location>
        <begin position="1019"/>
        <end position="1058"/>
    </location>
</feature>